<protein>
    <submittedName>
        <fullName evidence="1">Uncharacterized protein</fullName>
    </submittedName>
</protein>
<gene>
    <name evidence="1" type="ORF">AFUS01_LOCUS33362</name>
</gene>
<sequence length="71" mass="8536">AEFFKQNQYLVNKFLSIWKTIIVAPHTNRRIQCRGLLLREAIHYISCTWGCSWRERTRQVQVWNGLSIFLP</sequence>
<evidence type="ECO:0000313" key="2">
    <source>
        <dbReference type="Proteomes" id="UP000708208"/>
    </source>
</evidence>
<evidence type="ECO:0000313" key="1">
    <source>
        <dbReference type="EMBL" id="CAG7823127.1"/>
    </source>
</evidence>
<organism evidence="1 2">
    <name type="scientific">Allacma fusca</name>
    <dbReference type="NCBI Taxonomy" id="39272"/>
    <lineage>
        <taxon>Eukaryota</taxon>
        <taxon>Metazoa</taxon>
        <taxon>Ecdysozoa</taxon>
        <taxon>Arthropoda</taxon>
        <taxon>Hexapoda</taxon>
        <taxon>Collembola</taxon>
        <taxon>Symphypleona</taxon>
        <taxon>Sminthuridae</taxon>
        <taxon>Allacma</taxon>
    </lineage>
</organism>
<keyword evidence="2" id="KW-1185">Reference proteome</keyword>
<comment type="caution">
    <text evidence="1">The sequence shown here is derived from an EMBL/GenBank/DDBJ whole genome shotgun (WGS) entry which is preliminary data.</text>
</comment>
<dbReference type="AlphaFoldDB" id="A0A8J2KSU5"/>
<accession>A0A8J2KSU5</accession>
<name>A0A8J2KSU5_9HEXA</name>
<dbReference type="EMBL" id="CAJVCH010528478">
    <property type="protein sequence ID" value="CAG7823127.1"/>
    <property type="molecule type" value="Genomic_DNA"/>
</dbReference>
<dbReference type="Proteomes" id="UP000708208">
    <property type="component" value="Unassembled WGS sequence"/>
</dbReference>
<feature type="non-terminal residue" evidence="1">
    <location>
        <position position="1"/>
    </location>
</feature>
<reference evidence="1" key="1">
    <citation type="submission" date="2021-06" db="EMBL/GenBank/DDBJ databases">
        <authorList>
            <person name="Hodson N. C."/>
            <person name="Mongue J. A."/>
            <person name="Jaron S. K."/>
        </authorList>
    </citation>
    <scope>NUCLEOTIDE SEQUENCE</scope>
</reference>
<proteinExistence type="predicted"/>